<reference evidence="2 3" key="1">
    <citation type="submission" date="2024-04" db="EMBL/GenBank/DDBJ databases">
        <title>Phyllosticta paracitricarpa is synonymous to the EU quarantine fungus P. citricarpa based on phylogenomic analyses.</title>
        <authorList>
            <consortium name="Lawrence Berkeley National Laboratory"/>
            <person name="Van Ingen-Buijs V.A."/>
            <person name="Van Westerhoven A.C."/>
            <person name="Haridas S."/>
            <person name="Skiadas P."/>
            <person name="Martin F."/>
            <person name="Groenewald J.Z."/>
            <person name="Crous P.W."/>
            <person name="Seidl M.F."/>
        </authorList>
    </citation>
    <scope>NUCLEOTIDE SEQUENCE [LARGE SCALE GENOMIC DNA]</scope>
    <source>
        <strain evidence="2 3">CBS 122670</strain>
    </source>
</reference>
<gene>
    <name evidence="2" type="ORF">IWX46DRAFT_172626</name>
</gene>
<dbReference type="Pfam" id="PF11374">
    <property type="entry name" value="DUF3176"/>
    <property type="match status" value="1"/>
</dbReference>
<dbReference type="InterPro" id="IPR021514">
    <property type="entry name" value="DUF3176"/>
</dbReference>
<accession>A0ABR1M2M9</accession>
<organism evidence="2 3">
    <name type="scientific">Phyllosticta citricarpa</name>
    <dbReference type="NCBI Taxonomy" id="55181"/>
    <lineage>
        <taxon>Eukaryota</taxon>
        <taxon>Fungi</taxon>
        <taxon>Dikarya</taxon>
        <taxon>Ascomycota</taxon>
        <taxon>Pezizomycotina</taxon>
        <taxon>Dothideomycetes</taxon>
        <taxon>Dothideomycetes incertae sedis</taxon>
        <taxon>Botryosphaeriales</taxon>
        <taxon>Phyllostictaceae</taxon>
        <taxon>Phyllosticta</taxon>
    </lineage>
</organism>
<feature type="transmembrane region" description="Helical" evidence="1">
    <location>
        <begin position="446"/>
        <end position="468"/>
    </location>
</feature>
<keyword evidence="1" id="KW-0472">Membrane</keyword>
<dbReference type="PANTHER" id="PTHR37576">
    <property type="entry name" value="DEFECT AT LOW TEMPERATURE PROTEIN 1"/>
    <property type="match status" value="1"/>
</dbReference>
<protein>
    <submittedName>
        <fullName evidence="2">Uncharacterized protein</fullName>
    </submittedName>
</protein>
<keyword evidence="1" id="KW-1133">Transmembrane helix</keyword>
<name>A0ABR1M2M9_9PEZI</name>
<dbReference type="EMBL" id="JBBPDW010000023">
    <property type="protein sequence ID" value="KAK7541780.1"/>
    <property type="molecule type" value="Genomic_DNA"/>
</dbReference>
<comment type="caution">
    <text evidence="2">The sequence shown here is derived from an EMBL/GenBank/DDBJ whole genome shotgun (WGS) entry which is preliminary data.</text>
</comment>
<evidence type="ECO:0000313" key="2">
    <source>
        <dbReference type="EMBL" id="KAK7541780.1"/>
    </source>
</evidence>
<evidence type="ECO:0000313" key="3">
    <source>
        <dbReference type="Proteomes" id="UP001365128"/>
    </source>
</evidence>
<dbReference type="Proteomes" id="UP001365128">
    <property type="component" value="Unassembled WGS sequence"/>
</dbReference>
<dbReference type="PANTHER" id="PTHR37576:SF2">
    <property type="entry name" value="DEFECT AT LOW TEMPERATURE PROTEIN 1"/>
    <property type="match status" value="1"/>
</dbReference>
<keyword evidence="3" id="KW-1185">Reference proteome</keyword>
<proteinExistence type="predicted"/>
<sequence length="612" mass="66255">MKSNNYDAIPNGQPWQPGWVRRIPFGLLSLFFGIISMALSAVVLRTSDGKEINTWPSSALHRAQPSVFLSVLAACANTFLRFSLSKAVSVTWWDHALKGTTLEDLHHAWSFGSSLQASVFSGRNFNLVALASIISSIIIIDGPLLQQASTVITKSYQQTTLTTAALSADFLPSGFSTSWGYSEYDEGGLGYLDFTGLYQRNFSQVVQGYTARSDIKLNHTGCRGTCSMNLEAEGFDVNCQRGKTPYNLSIPNDGTKWSIPSTVIGYVKIAMPVVADDAFPIAIYAAYKEDESSLGNLTQINCTMRPARVTYPVVLSNGTVTLHPAGENDTIKIKEVTDKREIGGIFDALRQLFNSTVTILGNSDADHPEIDLWYISNDGTFGNTYLTSNDNNGPQTTWADPTPDIISTARDLMFRTAVAASSASTTQTANSTDTFTRVVYQSHYQYFAAAMAVIVANAVVVCPLFVGFHHMGRNASMSPLELARAFQSPLTAAGGSNDEVPRLLGVLGKRRVRYGEVRQRELDLVPVDGMLAPHGAKSGDEVTLDSDIVTPKTAGLIIREDESGGVDDSFNSRTNLVPEDAEDDGARAGVVRRLGFADADAVAPPKKGAIYF</sequence>
<keyword evidence="1" id="KW-0812">Transmembrane</keyword>
<feature type="transmembrane region" description="Helical" evidence="1">
    <location>
        <begin position="23"/>
        <end position="44"/>
    </location>
</feature>
<evidence type="ECO:0000256" key="1">
    <source>
        <dbReference type="SAM" id="Phobius"/>
    </source>
</evidence>